<dbReference type="EMBL" id="JAEPQZ010000008">
    <property type="protein sequence ID" value="KAG2177799.1"/>
    <property type="molecule type" value="Genomic_DNA"/>
</dbReference>
<evidence type="ECO:0000313" key="2">
    <source>
        <dbReference type="Proteomes" id="UP000654370"/>
    </source>
</evidence>
<name>A0A8H7PQQ8_MORIS</name>
<sequence>MWFKRKATNNQQESSDRRSARYWTQRKMPALLRIISVECSIQSMFTDLSIPKEFESLLLPQWKTLHYESYDLINVDDFDCPEDVKALLCNLQQTVHESHHFLCGYRDGYMKTLLNILKFDDHHCVLHRQYKPFTKRITNVDLMSISSTLAQPKIEILSRNQKSFIIIDGMAMAQWKTRYEYEGRKFDNTKEDQVLRELFIAVHDIAQNCSDISFPINVYAVRVRKSFFTFYKAIAEEEYVTESSMRFPTKHSLLVQKHPPTTNSISRAYDFCFKDERKQILKCLISIKQWLREE</sequence>
<keyword evidence="2" id="KW-1185">Reference proteome</keyword>
<accession>A0A8H7PQQ8</accession>
<organism evidence="1 2">
    <name type="scientific">Mortierella isabellina</name>
    <name type="common">Filamentous fungus</name>
    <name type="synonym">Umbelopsis isabellina</name>
    <dbReference type="NCBI Taxonomy" id="91625"/>
    <lineage>
        <taxon>Eukaryota</taxon>
        <taxon>Fungi</taxon>
        <taxon>Fungi incertae sedis</taxon>
        <taxon>Mucoromycota</taxon>
        <taxon>Mucoromycotina</taxon>
        <taxon>Umbelopsidomycetes</taxon>
        <taxon>Umbelopsidales</taxon>
        <taxon>Umbelopsidaceae</taxon>
        <taxon>Umbelopsis</taxon>
    </lineage>
</organism>
<gene>
    <name evidence="1" type="ORF">INT43_003046</name>
</gene>
<dbReference type="Proteomes" id="UP000654370">
    <property type="component" value="Unassembled WGS sequence"/>
</dbReference>
<reference evidence="1" key="1">
    <citation type="submission" date="2020-12" db="EMBL/GenBank/DDBJ databases">
        <title>Metabolic potential, ecology and presence of endohyphal bacteria is reflected in genomic diversity of Mucoromycotina.</title>
        <authorList>
            <person name="Muszewska A."/>
            <person name="Okrasinska A."/>
            <person name="Steczkiewicz K."/>
            <person name="Drgas O."/>
            <person name="Orlowska M."/>
            <person name="Perlinska-Lenart U."/>
            <person name="Aleksandrzak-Piekarczyk T."/>
            <person name="Szatraj K."/>
            <person name="Zielenkiewicz U."/>
            <person name="Pilsyk S."/>
            <person name="Malc E."/>
            <person name="Mieczkowski P."/>
            <person name="Kruszewska J.S."/>
            <person name="Biernat P."/>
            <person name="Pawlowska J."/>
        </authorList>
    </citation>
    <scope>NUCLEOTIDE SEQUENCE</scope>
    <source>
        <strain evidence="1">WA0000067209</strain>
    </source>
</reference>
<protein>
    <submittedName>
        <fullName evidence="1">Uncharacterized protein</fullName>
    </submittedName>
</protein>
<dbReference type="OrthoDB" id="2447694at2759"/>
<proteinExistence type="predicted"/>
<comment type="caution">
    <text evidence="1">The sequence shown here is derived from an EMBL/GenBank/DDBJ whole genome shotgun (WGS) entry which is preliminary data.</text>
</comment>
<dbReference type="AlphaFoldDB" id="A0A8H7PQQ8"/>
<evidence type="ECO:0000313" key="1">
    <source>
        <dbReference type="EMBL" id="KAG2177799.1"/>
    </source>
</evidence>